<dbReference type="EMBL" id="JABAEW010000005">
    <property type="protein sequence ID" value="NMD85772.1"/>
    <property type="molecule type" value="Genomic_DNA"/>
</dbReference>
<evidence type="ECO:0000313" key="2">
    <source>
        <dbReference type="Proteomes" id="UP000576225"/>
    </source>
</evidence>
<dbReference type="InterPro" id="IPR011047">
    <property type="entry name" value="Quinoprotein_ADH-like_sf"/>
</dbReference>
<comment type="caution">
    <text evidence="1">The sequence shown here is derived from an EMBL/GenBank/DDBJ whole genome shotgun (WGS) entry which is preliminary data.</text>
</comment>
<dbReference type="RefSeq" id="WP_168961714.1">
    <property type="nucleotide sequence ID" value="NZ_JABAEW010000005.1"/>
</dbReference>
<gene>
    <name evidence="1" type="ORF">HF882_04155</name>
</gene>
<protein>
    <submittedName>
        <fullName evidence="1">Uncharacterized protein</fullName>
    </submittedName>
</protein>
<dbReference type="SUPFAM" id="SSF50998">
    <property type="entry name" value="Quinoprotein alcohol dehydrogenase-like"/>
    <property type="match status" value="1"/>
</dbReference>
<name>A0A848AXV7_9BACT</name>
<dbReference type="Proteomes" id="UP000576225">
    <property type="component" value="Unassembled WGS sequence"/>
</dbReference>
<accession>A0A848AXV7</accession>
<organism evidence="1 2">
    <name type="scientific">Victivallis vadensis</name>
    <dbReference type="NCBI Taxonomy" id="172901"/>
    <lineage>
        <taxon>Bacteria</taxon>
        <taxon>Pseudomonadati</taxon>
        <taxon>Lentisphaerota</taxon>
        <taxon>Lentisphaeria</taxon>
        <taxon>Victivallales</taxon>
        <taxon>Victivallaceae</taxon>
        <taxon>Victivallis</taxon>
    </lineage>
</organism>
<evidence type="ECO:0000313" key="1">
    <source>
        <dbReference type="EMBL" id="NMD85772.1"/>
    </source>
</evidence>
<reference evidence="1 2" key="1">
    <citation type="submission" date="2020-04" db="EMBL/GenBank/DDBJ databases">
        <authorList>
            <person name="Hitch T.C.A."/>
            <person name="Wylensek D."/>
            <person name="Clavel T."/>
        </authorList>
    </citation>
    <scope>NUCLEOTIDE SEQUENCE [LARGE SCALE GENOMIC DNA]</scope>
    <source>
        <strain evidence="1 2">COR2-253-APC-1A</strain>
    </source>
</reference>
<proteinExistence type="predicted"/>
<sequence>MNQTMQQFGRFFAVVGAMAVLWPVAAFECATGMARVEKFDTAELGENRRPPGWSFYQKPDGNGTVSVVREGEGRAVRIDSSGLRGRNAVGISRRFGARPGQPYRITVRLKSAGTAPAKAGFNAVFSTESGKWTNAARSTPEGIPADRFAEYSLDVKAPVDVKELAVELYVPWNTPGSVLLERISVDPLTPDGLPSTVFGKAEIGARELYLDTPLIRSRRPSAAIVIGDERFRPLAEQVNAAIRAKCGAELPVKSDREFAEVRRLPSPLILIGNCDDNLAVRNFYLRHYVILDAKYPGAGGYNVRTLHNPFADGHNVIFAGGSDFEGHEAAVEKLAERIAALPESRETLTLPRLAEIRYPAADGIRLGWGCEWDGFFGYCPISRAMAAYYMTGDRKYIGEMRRTAFPADAEAVRRNNRSGRYDDGADPIATPYHYWGMRMALYWDMIEEDPVFSPEERLRITRKLYEQLQYWICCGYGGNKWYMVCVNALPHTRLADRHYLMEALCAYTVARYFDKYYPGVDSRETLRCVRNVFAPLWDSVTPNLSWRAWAPSMLYPALQYGIWEEFPRAAHNPDFRASCELMLMMSSLKPGEWMNGFPGLYGALAQLFGDGGYARMQQLLLPDPGAVKIGQAFFRPGEQFRQDYFARTAGKFVRSQLTSGKMECPHLPADLPADEVDAVHAYRQRPDGSGDYLRLDTRYRLGSRTGFFNFSIDELLLGGGRVLLGGSQLFPLPDGISAGKEAWYARVRESGKLGDTAFFRAAVPEYNDCDWERTLLLRDGRFLLAVDTLLPRRDNLLYLENCWRPAPYNGNRLTAAGDFVTVDSAEPPPSGEGVYARLTAAELYRLEQPGRKGYELFRNTATFSGFTAEEPLAIPFVLPEAKEAVLKLWCFGQPGSELPVTFRLDGRTIRENAAADPSGKGRFHELELGKFRLAAGQHRLEILPSCPGEAPIRSFSGFAALSPERAGESMEFTLSCAMPSEPQIVPVRLNGPDGGDSVESCKLVFRFLLPVRRNRPLRLATLVRRGTQPEPAAACSGERVALRLPEPALLEFRDGGFLLTEAGRLSGSGIREVPGLFRYPQPVAFCYRAADGMLEVLGPDGESRRRVPGFRLPAAEELKRESERIFASAVKYAPKPEANAPEVPPELLENFDAPVGSLCEVQSSEGTGFAAAAGRKLAIYGASGGTPVRLETAGRIGALHFWKKTGLLAVADDLEHIAAFRPDGKKEWELLSELAKGDPGLSSFWSKKNYPGVYALADAELVPGKTRLYAGSTGTLEVIDPAGKRCDSFWQDYGPVDSLALLPAEDGHGAELFSARTMGAWPTTWGVRNSEGRLVSSKRWMIEDRRGDRMTVFGFSGVGKTHLKSVRLKADEPARLLGVFSGAQNRAALWDFTGKVLAGIDLGSGEIAAAPDYAARALTQRSIRGLEAADLDGDGEKELILAHARGILYLFDRNFQLKKLVRLPGEPFILAALPGRRAQLAVGITGAVLLLDGSGVFTGRVPVEGRPTALLQSGGTLLIGTDAGKLYRSRLR</sequence>
<dbReference type="Gene3D" id="2.60.120.260">
    <property type="entry name" value="Galactose-binding domain-like"/>
    <property type="match status" value="1"/>
</dbReference>